<dbReference type="PANTHER" id="PTHR10797">
    <property type="entry name" value="CCR4-NOT TRANSCRIPTION COMPLEX SUBUNIT"/>
    <property type="match status" value="1"/>
</dbReference>
<evidence type="ECO:0000256" key="13">
    <source>
        <dbReference type="ARBA" id="ARBA00022884"/>
    </source>
</evidence>
<keyword evidence="9" id="KW-0540">Nuclease</keyword>
<comment type="function">
    <text evidence="17">Ubiquitous transcription factor required for a diverse set of processes. It is a component of the CCR4 complex involved in the control of gene expression.</text>
</comment>
<dbReference type="OrthoDB" id="1164111at2759"/>
<keyword evidence="10" id="KW-0479">Metal-binding</keyword>
<dbReference type="InParanoid" id="A0A2G5DRD6"/>
<evidence type="ECO:0000256" key="16">
    <source>
        <dbReference type="ARBA" id="ARBA00023242"/>
    </source>
</evidence>
<name>A0A2G5DRD6_AQUCA</name>
<dbReference type="InterPro" id="IPR006941">
    <property type="entry name" value="RNase_CAF1"/>
</dbReference>
<keyword evidence="11" id="KW-0378">Hydrolase</keyword>
<dbReference type="GO" id="GO:0030014">
    <property type="term" value="C:CCR4-NOT complex"/>
    <property type="evidence" value="ECO:0007669"/>
    <property type="project" value="InterPro"/>
</dbReference>
<keyword evidence="12" id="KW-0269">Exonuclease</keyword>
<dbReference type="Pfam" id="PF04857">
    <property type="entry name" value="CAF1"/>
    <property type="match status" value="2"/>
</dbReference>
<evidence type="ECO:0000313" key="19">
    <source>
        <dbReference type="Proteomes" id="UP000230069"/>
    </source>
</evidence>
<comment type="cofactor">
    <cofactor evidence="2">
        <name>a divalent metal cation</name>
        <dbReference type="ChEBI" id="CHEBI:60240"/>
    </cofactor>
</comment>
<dbReference type="AlphaFoldDB" id="A0A2G5DRD6"/>
<dbReference type="EC" id="3.1.13.4" evidence="7"/>
<evidence type="ECO:0000313" key="18">
    <source>
        <dbReference type="EMBL" id="PIA46072.1"/>
    </source>
</evidence>
<dbReference type="InterPro" id="IPR036397">
    <property type="entry name" value="RNaseH_sf"/>
</dbReference>
<gene>
    <name evidence="18" type="ORF">AQUCO_01600386v1</name>
</gene>
<evidence type="ECO:0000256" key="14">
    <source>
        <dbReference type="ARBA" id="ARBA00023015"/>
    </source>
</evidence>
<dbReference type="Gene3D" id="3.30.420.10">
    <property type="entry name" value="Ribonuclease H-like superfamily/Ribonuclease H"/>
    <property type="match status" value="1"/>
</dbReference>
<accession>A0A2G5DRD6</accession>
<organism evidence="18 19">
    <name type="scientific">Aquilegia coerulea</name>
    <name type="common">Rocky mountain columbine</name>
    <dbReference type="NCBI Taxonomy" id="218851"/>
    <lineage>
        <taxon>Eukaryota</taxon>
        <taxon>Viridiplantae</taxon>
        <taxon>Streptophyta</taxon>
        <taxon>Embryophyta</taxon>
        <taxon>Tracheophyta</taxon>
        <taxon>Spermatophyta</taxon>
        <taxon>Magnoliopsida</taxon>
        <taxon>Ranunculales</taxon>
        <taxon>Ranunculaceae</taxon>
        <taxon>Thalictroideae</taxon>
        <taxon>Aquilegia</taxon>
    </lineage>
</organism>
<evidence type="ECO:0000256" key="15">
    <source>
        <dbReference type="ARBA" id="ARBA00023163"/>
    </source>
</evidence>
<keyword evidence="15" id="KW-0804">Transcription</keyword>
<dbReference type="Proteomes" id="UP000230069">
    <property type="component" value="Unassembled WGS sequence"/>
</dbReference>
<keyword evidence="13" id="KW-0694">RNA-binding</keyword>
<evidence type="ECO:0000256" key="2">
    <source>
        <dbReference type="ARBA" id="ARBA00001968"/>
    </source>
</evidence>
<keyword evidence="14" id="KW-0805">Transcription regulation</keyword>
<comment type="catalytic activity">
    <reaction evidence="1">
        <text>Exonucleolytic cleavage of poly(A) to 5'-AMP.</text>
        <dbReference type="EC" id="3.1.13.4"/>
    </reaction>
</comment>
<reference evidence="18 19" key="1">
    <citation type="submission" date="2017-09" db="EMBL/GenBank/DDBJ databases">
        <title>WGS assembly of Aquilegia coerulea Goldsmith.</title>
        <authorList>
            <person name="Hodges S."/>
            <person name="Kramer E."/>
            <person name="Nordborg M."/>
            <person name="Tomkins J."/>
            <person name="Borevitz J."/>
            <person name="Derieg N."/>
            <person name="Yan J."/>
            <person name="Mihaltcheva S."/>
            <person name="Hayes R.D."/>
            <person name="Rokhsar D."/>
        </authorList>
    </citation>
    <scope>NUCLEOTIDE SEQUENCE [LARGE SCALE GENOMIC DNA]</scope>
    <source>
        <strain evidence="19">cv. Goldsmith</strain>
    </source>
</reference>
<keyword evidence="8" id="KW-0963">Cytoplasm</keyword>
<dbReference type="STRING" id="218851.A0A2G5DRD6"/>
<keyword evidence="19" id="KW-1185">Reference proteome</keyword>
<evidence type="ECO:0000256" key="8">
    <source>
        <dbReference type="ARBA" id="ARBA00022490"/>
    </source>
</evidence>
<comment type="subcellular location">
    <subcellularLocation>
        <location evidence="4">Cytoplasm</location>
    </subcellularLocation>
    <subcellularLocation>
        <location evidence="3">Nucleus</location>
    </subcellularLocation>
</comment>
<evidence type="ECO:0000256" key="6">
    <source>
        <dbReference type="ARBA" id="ARBA00011757"/>
    </source>
</evidence>
<keyword evidence="16" id="KW-0539">Nucleus</keyword>
<evidence type="ECO:0000256" key="3">
    <source>
        <dbReference type="ARBA" id="ARBA00004123"/>
    </source>
</evidence>
<dbReference type="GO" id="GO:0003723">
    <property type="term" value="F:RNA binding"/>
    <property type="evidence" value="ECO:0007669"/>
    <property type="project" value="UniProtKB-KW"/>
</dbReference>
<evidence type="ECO:0000256" key="9">
    <source>
        <dbReference type="ARBA" id="ARBA00022722"/>
    </source>
</evidence>
<evidence type="ECO:0000256" key="12">
    <source>
        <dbReference type="ARBA" id="ARBA00022839"/>
    </source>
</evidence>
<comment type="subunit">
    <text evidence="6">Component of the CCR4-NOT complex, at least composed of CRR4 and CAF1 proteins.</text>
</comment>
<evidence type="ECO:0000256" key="17">
    <source>
        <dbReference type="ARBA" id="ARBA00025148"/>
    </source>
</evidence>
<dbReference type="SUPFAM" id="SSF53098">
    <property type="entry name" value="Ribonuclease H-like"/>
    <property type="match status" value="1"/>
</dbReference>
<evidence type="ECO:0000256" key="11">
    <source>
        <dbReference type="ARBA" id="ARBA00022801"/>
    </source>
</evidence>
<dbReference type="EMBL" id="KZ305033">
    <property type="protein sequence ID" value="PIA46072.1"/>
    <property type="molecule type" value="Genomic_DNA"/>
</dbReference>
<comment type="similarity">
    <text evidence="5">Belongs to the CAF1 family.</text>
</comment>
<evidence type="ECO:0000256" key="7">
    <source>
        <dbReference type="ARBA" id="ARBA00012161"/>
    </source>
</evidence>
<evidence type="ECO:0000256" key="5">
    <source>
        <dbReference type="ARBA" id="ARBA00008372"/>
    </source>
</evidence>
<sequence length="281" mass="32458">MEDIEIRKVWAHNIVGEFNLITSLLPQLPFISFDTEFPGTVYPPQNLHLPSSELYESVKKNVNATNIIQIGITLSNGKTHYVWEFNFKDFNLSRGDLHNPDSINMLRDQGIDFEKNAQEGIASEKFIYLMLCSGLLRNSKVTWVGFHTSYDFGYLIKMLNGGKLPDHLKEFVHAVRWNFGGRVYDIKHMMKECEGLYGGLERVAKVLGVERTSGKCHEAGSDSLLTLQTFFKMIPSCMIYGLELHYPHIQIRTLPHHQPQPQFRRVVYHHPPPCYYQLIRC</sequence>
<dbReference type="InterPro" id="IPR039637">
    <property type="entry name" value="CNOT7/CNOT8/Pop2"/>
</dbReference>
<evidence type="ECO:0000256" key="1">
    <source>
        <dbReference type="ARBA" id="ARBA00001663"/>
    </source>
</evidence>
<evidence type="ECO:0000256" key="10">
    <source>
        <dbReference type="ARBA" id="ARBA00022723"/>
    </source>
</evidence>
<dbReference type="GO" id="GO:0005634">
    <property type="term" value="C:nucleus"/>
    <property type="evidence" value="ECO:0007669"/>
    <property type="project" value="UniProtKB-SubCell"/>
</dbReference>
<dbReference type="GO" id="GO:0004535">
    <property type="term" value="F:poly(A)-specific ribonuclease activity"/>
    <property type="evidence" value="ECO:0007669"/>
    <property type="project" value="UniProtKB-EC"/>
</dbReference>
<dbReference type="GO" id="GO:0005737">
    <property type="term" value="C:cytoplasm"/>
    <property type="evidence" value="ECO:0007669"/>
    <property type="project" value="UniProtKB-SubCell"/>
</dbReference>
<dbReference type="GO" id="GO:0046872">
    <property type="term" value="F:metal ion binding"/>
    <property type="evidence" value="ECO:0007669"/>
    <property type="project" value="UniProtKB-KW"/>
</dbReference>
<proteinExistence type="inferred from homology"/>
<dbReference type="InterPro" id="IPR012337">
    <property type="entry name" value="RNaseH-like_sf"/>
</dbReference>
<protein>
    <recommendedName>
        <fullName evidence="7">poly(A)-specific ribonuclease</fullName>
        <ecNumber evidence="7">3.1.13.4</ecNumber>
    </recommendedName>
</protein>
<evidence type="ECO:0000256" key="4">
    <source>
        <dbReference type="ARBA" id="ARBA00004496"/>
    </source>
</evidence>